<dbReference type="PROSITE" id="PS51257">
    <property type="entry name" value="PROKAR_LIPOPROTEIN"/>
    <property type="match status" value="1"/>
</dbReference>
<keyword evidence="4" id="KW-1185">Reference proteome</keyword>
<evidence type="ECO:0008006" key="5">
    <source>
        <dbReference type="Google" id="ProtNLM"/>
    </source>
</evidence>
<feature type="signal peptide" evidence="2">
    <location>
        <begin position="1"/>
        <end position="18"/>
    </location>
</feature>
<sequence length="78" mass="8824">MRKFILLCLIVVSLSSCASHHVAERGCEFVTGAHESEQKRKNKNERNGEKHQKDNVDVINGILALFTINLSDKEEKCI</sequence>
<dbReference type="Proteomes" id="UP000634667">
    <property type="component" value="Unassembled WGS sequence"/>
</dbReference>
<name>A0ABQ2WU85_9ALTE</name>
<comment type="caution">
    <text evidence="3">The sequence shown here is derived from an EMBL/GenBank/DDBJ whole genome shotgun (WGS) entry which is preliminary data.</text>
</comment>
<feature type="region of interest" description="Disordered" evidence="1">
    <location>
        <begin position="34"/>
        <end position="53"/>
    </location>
</feature>
<evidence type="ECO:0000256" key="2">
    <source>
        <dbReference type="SAM" id="SignalP"/>
    </source>
</evidence>
<protein>
    <recommendedName>
        <fullName evidence="5">Lipoprotein</fullName>
    </recommendedName>
</protein>
<proteinExistence type="predicted"/>
<gene>
    <name evidence="3" type="ORF">GCM10008111_31910</name>
</gene>
<reference evidence="4" key="1">
    <citation type="journal article" date="2019" name="Int. J. Syst. Evol. Microbiol.">
        <title>The Global Catalogue of Microorganisms (GCM) 10K type strain sequencing project: providing services to taxonomists for standard genome sequencing and annotation.</title>
        <authorList>
            <consortium name="The Broad Institute Genomics Platform"/>
            <consortium name="The Broad Institute Genome Sequencing Center for Infectious Disease"/>
            <person name="Wu L."/>
            <person name="Ma J."/>
        </authorList>
    </citation>
    <scope>NUCLEOTIDE SEQUENCE [LARGE SCALE GENOMIC DNA]</scope>
    <source>
        <strain evidence="4">KCTC 23723</strain>
    </source>
</reference>
<dbReference type="RefSeq" id="WP_189484236.1">
    <property type="nucleotide sequence ID" value="NZ_BMYR01000023.1"/>
</dbReference>
<feature type="chain" id="PRO_5046849726" description="Lipoprotein" evidence="2">
    <location>
        <begin position="19"/>
        <end position="78"/>
    </location>
</feature>
<evidence type="ECO:0000256" key="1">
    <source>
        <dbReference type="SAM" id="MobiDB-lite"/>
    </source>
</evidence>
<dbReference type="EMBL" id="BMYR01000023">
    <property type="protein sequence ID" value="GGW73619.1"/>
    <property type="molecule type" value="Genomic_DNA"/>
</dbReference>
<evidence type="ECO:0000313" key="4">
    <source>
        <dbReference type="Proteomes" id="UP000634667"/>
    </source>
</evidence>
<evidence type="ECO:0000313" key="3">
    <source>
        <dbReference type="EMBL" id="GGW73619.1"/>
    </source>
</evidence>
<keyword evidence="2" id="KW-0732">Signal</keyword>
<accession>A0ABQ2WU85</accession>
<organism evidence="3 4">
    <name type="scientific">Alishewanella tabrizica</name>
    <dbReference type="NCBI Taxonomy" id="671278"/>
    <lineage>
        <taxon>Bacteria</taxon>
        <taxon>Pseudomonadati</taxon>
        <taxon>Pseudomonadota</taxon>
        <taxon>Gammaproteobacteria</taxon>
        <taxon>Alteromonadales</taxon>
        <taxon>Alteromonadaceae</taxon>
        <taxon>Alishewanella</taxon>
    </lineage>
</organism>